<dbReference type="InterPro" id="IPR051401">
    <property type="entry name" value="GtrA_CellWall_Glycosyl"/>
</dbReference>
<feature type="transmembrane region" description="Helical" evidence="6">
    <location>
        <begin position="81"/>
        <end position="101"/>
    </location>
</feature>
<gene>
    <name evidence="8" type="ORF">J2S39_002419</name>
</gene>
<feature type="transmembrane region" description="Helical" evidence="6">
    <location>
        <begin position="21"/>
        <end position="43"/>
    </location>
</feature>
<dbReference type="InterPro" id="IPR007267">
    <property type="entry name" value="GtrA_DPMS_TM"/>
</dbReference>
<dbReference type="PANTHER" id="PTHR38459:SF6">
    <property type="entry name" value="ARABINOGALACTAN BIOSYNTHESIS RECRUITING PROTEIN RV3789"/>
    <property type="match status" value="1"/>
</dbReference>
<organism evidence="8 9">
    <name type="scientific">Corynebacterium guangdongense</name>
    <dbReference type="NCBI Taxonomy" id="1783348"/>
    <lineage>
        <taxon>Bacteria</taxon>
        <taxon>Bacillati</taxon>
        <taxon>Actinomycetota</taxon>
        <taxon>Actinomycetes</taxon>
        <taxon>Mycobacteriales</taxon>
        <taxon>Corynebacteriaceae</taxon>
        <taxon>Corynebacterium</taxon>
    </lineage>
</organism>
<evidence type="ECO:0000256" key="4">
    <source>
        <dbReference type="ARBA" id="ARBA00022989"/>
    </source>
</evidence>
<keyword evidence="4 6" id="KW-1133">Transmembrane helix</keyword>
<dbReference type="Proteomes" id="UP001180840">
    <property type="component" value="Unassembled WGS sequence"/>
</dbReference>
<name>A0ABU2A0M6_9CORY</name>
<feature type="domain" description="GtrA/DPMS transmembrane" evidence="7">
    <location>
        <begin position="22"/>
        <end position="140"/>
    </location>
</feature>
<evidence type="ECO:0000256" key="2">
    <source>
        <dbReference type="ARBA" id="ARBA00009399"/>
    </source>
</evidence>
<evidence type="ECO:0000256" key="5">
    <source>
        <dbReference type="ARBA" id="ARBA00023136"/>
    </source>
</evidence>
<keyword evidence="5 6" id="KW-0472">Membrane</keyword>
<evidence type="ECO:0000313" key="8">
    <source>
        <dbReference type="EMBL" id="MDR7330743.1"/>
    </source>
</evidence>
<keyword evidence="3 6" id="KW-0812">Transmembrane</keyword>
<accession>A0ABU2A0M6</accession>
<reference evidence="8" key="1">
    <citation type="submission" date="2023-07" db="EMBL/GenBank/DDBJ databases">
        <title>Sequencing the genomes of 1000 actinobacteria strains.</title>
        <authorList>
            <person name="Klenk H.-P."/>
        </authorList>
    </citation>
    <scope>NUCLEOTIDE SEQUENCE</scope>
    <source>
        <strain evidence="8">DSM 107476</strain>
    </source>
</reference>
<protein>
    <submittedName>
        <fullName evidence="8">Flippase GtrA</fullName>
    </submittedName>
</protein>
<evidence type="ECO:0000259" key="7">
    <source>
        <dbReference type="Pfam" id="PF04138"/>
    </source>
</evidence>
<comment type="similarity">
    <text evidence="2">Belongs to the GtrA family.</text>
</comment>
<comment type="subcellular location">
    <subcellularLocation>
        <location evidence="1">Membrane</location>
        <topology evidence="1">Multi-pass membrane protein</topology>
    </subcellularLocation>
</comment>
<evidence type="ECO:0000256" key="1">
    <source>
        <dbReference type="ARBA" id="ARBA00004141"/>
    </source>
</evidence>
<evidence type="ECO:0000313" key="9">
    <source>
        <dbReference type="Proteomes" id="UP001180840"/>
    </source>
</evidence>
<feature type="transmembrane region" description="Helical" evidence="6">
    <location>
        <begin position="49"/>
        <end position="69"/>
    </location>
</feature>
<proteinExistence type="inferred from homology"/>
<dbReference type="Pfam" id="PF04138">
    <property type="entry name" value="GtrA_DPMS_TM"/>
    <property type="match status" value="1"/>
</dbReference>
<sequence length="155" mass="17088">MTVHNAAKADRDHSLKRQLTSFIGIGMFTALIDWGTTMALQFFGVQRELAKVVGWVFGTLAAYMLNSKYTFKAKITPKKAVAVFVLYASTLGIQVFLYWATDAPLQALGLGGVVKDTIAFVIAQGVATVTNFVLQRTVVFKDRKPTRIIEDVRPS</sequence>
<feature type="transmembrane region" description="Helical" evidence="6">
    <location>
        <begin position="113"/>
        <end position="134"/>
    </location>
</feature>
<evidence type="ECO:0000256" key="6">
    <source>
        <dbReference type="SAM" id="Phobius"/>
    </source>
</evidence>
<evidence type="ECO:0000256" key="3">
    <source>
        <dbReference type="ARBA" id="ARBA00022692"/>
    </source>
</evidence>
<dbReference type="RefSeq" id="WP_290196731.1">
    <property type="nucleotide sequence ID" value="NZ_CP047654.1"/>
</dbReference>
<keyword evidence="9" id="KW-1185">Reference proteome</keyword>
<dbReference type="EMBL" id="JAVDXZ010000001">
    <property type="protein sequence ID" value="MDR7330743.1"/>
    <property type="molecule type" value="Genomic_DNA"/>
</dbReference>
<dbReference type="PANTHER" id="PTHR38459">
    <property type="entry name" value="PROPHAGE BACTOPRENOL-LINKED GLUCOSE TRANSLOCASE HOMOLOG"/>
    <property type="match status" value="1"/>
</dbReference>
<comment type="caution">
    <text evidence="8">The sequence shown here is derived from an EMBL/GenBank/DDBJ whole genome shotgun (WGS) entry which is preliminary data.</text>
</comment>